<feature type="transmembrane region" description="Helical" evidence="6">
    <location>
        <begin position="54"/>
        <end position="82"/>
    </location>
</feature>
<dbReference type="GO" id="GO:0016192">
    <property type="term" value="P:vesicle-mediated transport"/>
    <property type="evidence" value="ECO:0007669"/>
    <property type="project" value="InterPro"/>
</dbReference>
<name>A0A2P2JGV6_RHIMU</name>
<dbReference type="GO" id="GO:0016020">
    <property type="term" value="C:membrane"/>
    <property type="evidence" value="ECO:0007669"/>
    <property type="project" value="UniProtKB-SubCell"/>
</dbReference>
<evidence type="ECO:0000256" key="5">
    <source>
        <dbReference type="ARBA" id="ARBA00023136"/>
    </source>
</evidence>
<dbReference type="PANTHER" id="PTHR12290">
    <property type="entry name" value="CORNICHON-RELATED"/>
    <property type="match status" value="1"/>
</dbReference>
<dbReference type="InterPro" id="IPR003377">
    <property type="entry name" value="Cornichon"/>
</dbReference>
<sequence length="146" mass="17063">MIWYLYFWFLCALMLLGLLAILFYELLALTDLEADQVNPFEATALINNWVLPEFALQGLLCLLFLLTGHWLMFLLALPLSCYHAMLFMKRQHLIDVTEVFRSLNSEKKCRVIKLVFYSIFLAIIMIRLVFTAFHVIRSVADDVHIS</sequence>
<keyword evidence="5 6" id="KW-0472">Membrane</keyword>
<evidence type="ECO:0000256" key="6">
    <source>
        <dbReference type="SAM" id="Phobius"/>
    </source>
</evidence>
<dbReference type="SMART" id="SM01398">
    <property type="entry name" value="Cornichon"/>
    <property type="match status" value="1"/>
</dbReference>
<dbReference type="AlphaFoldDB" id="A0A2P2JGV6"/>
<evidence type="ECO:0000313" key="7">
    <source>
        <dbReference type="EMBL" id="MBW92707.1"/>
    </source>
</evidence>
<comment type="subcellular location">
    <subcellularLocation>
        <location evidence="1">Membrane</location>
        <topology evidence="1">Multi-pass membrane protein</topology>
    </subcellularLocation>
</comment>
<evidence type="ECO:0000256" key="4">
    <source>
        <dbReference type="ARBA" id="ARBA00022989"/>
    </source>
</evidence>
<evidence type="ECO:0000256" key="2">
    <source>
        <dbReference type="ARBA" id="ARBA00010095"/>
    </source>
</evidence>
<comment type="similarity">
    <text evidence="2">Belongs to the cornichon family.</text>
</comment>
<keyword evidence="3 6" id="KW-0812">Transmembrane</keyword>
<feature type="transmembrane region" description="Helical" evidence="6">
    <location>
        <begin position="5"/>
        <end position="24"/>
    </location>
</feature>
<evidence type="ECO:0000256" key="1">
    <source>
        <dbReference type="ARBA" id="ARBA00004141"/>
    </source>
</evidence>
<proteinExistence type="inferred from homology"/>
<evidence type="ECO:0000256" key="3">
    <source>
        <dbReference type="ARBA" id="ARBA00022692"/>
    </source>
</evidence>
<feature type="transmembrane region" description="Helical" evidence="6">
    <location>
        <begin position="114"/>
        <end position="136"/>
    </location>
</feature>
<reference evidence="7" key="1">
    <citation type="submission" date="2018-02" db="EMBL/GenBank/DDBJ databases">
        <title>Rhizophora mucronata_Transcriptome.</title>
        <authorList>
            <person name="Meera S.P."/>
            <person name="Sreeshan A."/>
            <person name="Augustine A."/>
        </authorList>
    </citation>
    <scope>NUCLEOTIDE SEQUENCE</scope>
    <source>
        <tissue evidence="7">Leaf</tissue>
    </source>
</reference>
<organism evidence="7">
    <name type="scientific">Rhizophora mucronata</name>
    <name type="common">Asiatic mangrove</name>
    <dbReference type="NCBI Taxonomy" id="61149"/>
    <lineage>
        <taxon>Eukaryota</taxon>
        <taxon>Viridiplantae</taxon>
        <taxon>Streptophyta</taxon>
        <taxon>Embryophyta</taxon>
        <taxon>Tracheophyta</taxon>
        <taxon>Spermatophyta</taxon>
        <taxon>Magnoliopsida</taxon>
        <taxon>eudicotyledons</taxon>
        <taxon>Gunneridae</taxon>
        <taxon>Pentapetalae</taxon>
        <taxon>rosids</taxon>
        <taxon>fabids</taxon>
        <taxon>Malpighiales</taxon>
        <taxon>Rhizophoraceae</taxon>
        <taxon>Rhizophora</taxon>
    </lineage>
</organism>
<keyword evidence="4 6" id="KW-1133">Transmembrane helix</keyword>
<protein>
    <submittedName>
        <fullName evidence="7">Protein cornichon homolog 1</fullName>
    </submittedName>
</protein>
<accession>A0A2P2JGV6</accession>
<dbReference type="EMBL" id="GGEC01012224">
    <property type="protein sequence ID" value="MBW92707.1"/>
    <property type="molecule type" value="Transcribed_RNA"/>
</dbReference>
<dbReference type="Pfam" id="PF03311">
    <property type="entry name" value="Cornichon"/>
    <property type="match status" value="1"/>
</dbReference>